<dbReference type="GO" id="GO:0072344">
    <property type="term" value="P:rescue of stalled ribosome"/>
    <property type="evidence" value="ECO:0007669"/>
    <property type="project" value="InterPro"/>
</dbReference>
<feature type="compositionally biased region" description="Polar residues" evidence="13">
    <location>
        <begin position="452"/>
        <end position="471"/>
    </location>
</feature>
<evidence type="ECO:0000256" key="7">
    <source>
        <dbReference type="ARBA" id="ARBA00022679"/>
    </source>
</evidence>
<feature type="compositionally biased region" description="Low complexity" evidence="13">
    <location>
        <begin position="506"/>
        <end position="515"/>
    </location>
</feature>
<dbReference type="PROSITE" id="PS50089">
    <property type="entry name" value="ZF_RING_2"/>
    <property type="match status" value="1"/>
</dbReference>
<feature type="domain" description="RING-type" evidence="14">
    <location>
        <begin position="27"/>
        <end position="67"/>
    </location>
</feature>
<feature type="compositionally biased region" description="Basic and acidic residues" evidence="13">
    <location>
        <begin position="748"/>
        <end position="757"/>
    </location>
</feature>
<dbReference type="InterPro" id="IPR001841">
    <property type="entry name" value="Znf_RING"/>
</dbReference>
<feature type="compositionally biased region" description="Low complexity" evidence="13">
    <location>
        <begin position="372"/>
        <end position="385"/>
    </location>
</feature>
<dbReference type="GO" id="GO:0061630">
    <property type="term" value="F:ubiquitin protein ligase activity"/>
    <property type="evidence" value="ECO:0007669"/>
    <property type="project" value="UniProtKB-EC"/>
</dbReference>
<evidence type="ECO:0000256" key="2">
    <source>
        <dbReference type="ARBA" id="ARBA00004496"/>
    </source>
</evidence>
<comment type="similarity">
    <text evidence="11">Belongs to the ZNF598/HEL2 family.</text>
</comment>
<feature type="compositionally biased region" description="Low complexity" evidence="13">
    <location>
        <begin position="472"/>
        <end position="483"/>
    </location>
</feature>
<feature type="compositionally biased region" description="Low complexity" evidence="13">
    <location>
        <begin position="777"/>
        <end position="791"/>
    </location>
</feature>
<keyword evidence="5" id="KW-0963">Cytoplasm</keyword>
<dbReference type="InterPro" id="IPR013083">
    <property type="entry name" value="Znf_RING/FYVE/PHD"/>
</dbReference>
<evidence type="ECO:0000256" key="9">
    <source>
        <dbReference type="ARBA" id="ARBA00022771"/>
    </source>
</evidence>
<evidence type="ECO:0000256" key="12">
    <source>
        <dbReference type="PROSITE-ProRule" id="PRU00175"/>
    </source>
</evidence>
<evidence type="ECO:0000256" key="1">
    <source>
        <dbReference type="ARBA" id="ARBA00000900"/>
    </source>
</evidence>
<dbReference type="PANTHER" id="PTHR22938:SF0">
    <property type="entry name" value="E3 UBIQUITIN-PROTEIN LIGASE ZNF598"/>
    <property type="match status" value="1"/>
</dbReference>
<dbReference type="InterPro" id="IPR044288">
    <property type="entry name" value="ZNF598/HEL2"/>
</dbReference>
<comment type="catalytic activity">
    <reaction evidence="1">
        <text>S-ubiquitinyl-[E2 ubiquitin-conjugating enzyme]-L-cysteine + [acceptor protein]-L-lysine = [E2 ubiquitin-conjugating enzyme]-L-cysteine + N(6)-ubiquitinyl-[acceptor protein]-L-lysine.</text>
        <dbReference type="EC" id="2.3.2.27"/>
    </reaction>
</comment>
<evidence type="ECO:0000256" key="6">
    <source>
        <dbReference type="ARBA" id="ARBA00022553"/>
    </source>
</evidence>
<feature type="compositionally biased region" description="Low complexity" evidence="13">
    <location>
        <begin position="726"/>
        <end position="744"/>
    </location>
</feature>
<feature type="compositionally biased region" description="Polar residues" evidence="13">
    <location>
        <begin position="535"/>
        <end position="545"/>
    </location>
</feature>
<comment type="pathway">
    <text evidence="3">Protein modification; protein ubiquitination.</text>
</comment>
<dbReference type="GO" id="GO:0016567">
    <property type="term" value="P:protein ubiquitination"/>
    <property type="evidence" value="ECO:0007669"/>
    <property type="project" value="TreeGrafter"/>
</dbReference>
<name>A0A2M3Z2B7_9DIPT</name>
<feature type="compositionally biased region" description="Polar residues" evidence="13">
    <location>
        <begin position="711"/>
        <end position="723"/>
    </location>
</feature>
<keyword evidence="9 12" id="KW-0863">Zinc-finger</keyword>
<feature type="region of interest" description="Disordered" evidence="13">
    <location>
        <begin position="1"/>
        <end position="20"/>
    </location>
</feature>
<dbReference type="GO" id="GO:0016874">
    <property type="term" value="F:ligase activity"/>
    <property type="evidence" value="ECO:0007669"/>
    <property type="project" value="UniProtKB-KW"/>
</dbReference>
<keyword evidence="6" id="KW-0597">Phosphoprotein</keyword>
<evidence type="ECO:0000256" key="8">
    <source>
        <dbReference type="ARBA" id="ARBA00022723"/>
    </source>
</evidence>
<dbReference type="SMART" id="SM00355">
    <property type="entry name" value="ZnF_C2H2"/>
    <property type="match status" value="5"/>
</dbReference>
<dbReference type="InterPro" id="IPR057634">
    <property type="entry name" value="PAH_ZNF598/HEL2"/>
</dbReference>
<dbReference type="InterPro" id="IPR056437">
    <property type="entry name" value="Znf-C2H2_ZNF598/HEL2"/>
</dbReference>
<evidence type="ECO:0000259" key="14">
    <source>
        <dbReference type="PROSITE" id="PS50089"/>
    </source>
</evidence>
<evidence type="ECO:0000256" key="10">
    <source>
        <dbReference type="ARBA" id="ARBA00022833"/>
    </source>
</evidence>
<accession>A0A2M3Z2B7</accession>
<keyword evidence="15" id="KW-0436">Ligase</keyword>
<dbReference type="GO" id="GO:0005737">
    <property type="term" value="C:cytoplasm"/>
    <property type="evidence" value="ECO:0007669"/>
    <property type="project" value="UniProtKB-SubCell"/>
</dbReference>
<keyword evidence="8" id="KW-0479">Metal-binding</keyword>
<feature type="region of interest" description="Disordered" evidence="13">
    <location>
        <begin position="293"/>
        <end position="389"/>
    </location>
</feature>
<dbReference type="InterPro" id="IPR041888">
    <property type="entry name" value="RING-HC_ZNF598/HEL2"/>
</dbReference>
<dbReference type="Pfam" id="PF23202">
    <property type="entry name" value="PAH_ZNF598"/>
    <property type="match status" value="1"/>
</dbReference>
<keyword evidence="7" id="KW-0808">Transferase</keyword>
<proteinExistence type="inferred from homology"/>
<evidence type="ECO:0000256" key="13">
    <source>
        <dbReference type="SAM" id="MobiDB-lite"/>
    </source>
</evidence>
<dbReference type="Gene3D" id="3.30.40.10">
    <property type="entry name" value="Zinc/RING finger domain, C3HC4 (zinc finger)"/>
    <property type="match status" value="1"/>
</dbReference>
<protein>
    <recommendedName>
        <fullName evidence="4">RING-type E3 ubiquitin transferase</fullName>
        <ecNumber evidence="4">2.3.2.27</ecNumber>
    </recommendedName>
</protein>
<evidence type="ECO:0000256" key="4">
    <source>
        <dbReference type="ARBA" id="ARBA00012483"/>
    </source>
</evidence>
<comment type="subcellular location">
    <subcellularLocation>
        <location evidence="2">Cytoplasm</location>
    </subcellularLocation>
</comment>
<dbReference type="AlphaFoldDB" id="A0A2M3Z2B7"/>
<evidence type="ECO:0000313" key="15">
    <source>
        <dbReference type="EMBL" id="MBW22677.1"/>
    </source>
</evidence>
<feature type="compositionally biased region" description="Gly residues" evidence="13">
    <location>
        <begin position="766"/>
        <end position="776"/>
    </location>
</feature>
<dbReference type="PROSITE" id="PS00028">
    <property type="entry name" value="ZINC_FINGER_C2H2_1"/>
    <property type="match status" value="1"/>
</dbReference>
<evidence type="ECO:0000256" key="5">
    <source>
        <dbReference type="ARBA" id="ARBA00022490"/>
    </source>
</evidence>
<feature type="region of interest" description="Disordered" evidence="13">
    <location>
        <begin position="1021"/>
        <end position="1043"/>
    </location>
</feature>
<sequence length="1043" mass="111529">MANNQRQRAAPRPEKNVSESEGGESLCVVCFKPIVYFAIGECDHLCCYECSTRIRVLCRQNDCPICRRDLSKVIFSKVLLPYQQLETKNRSGLYDKKYRICFTEVEVQQAFFDLLDNKCPRCDEKNFPKFELLREHVRKRHEMFYCDICTEHLKVFSSERRCYNRQELALHRRKGDPDKVGHRGHPLCEYCDTRFLDKDELFRHLRKDHFFCHYCDADGRNYFYGDYASLREHFRSDHFLCEEGDCEQEQFTSVFRSEIDLRAHRATAHGKAMNREANKQTRRLELEFSYAPRHGLAPGGANAGPGGGGGDRGEGPGGRAGGGGAGGGGRSRGGGGGRGGRDGAAGGRDVGPSMTSNHDTQREFDMGLPESTTQQSNHHQQTIQQHPKRVIDATSEQDFPSLGGTAPNPVFRLSSNVLIRQRVYGAAGLARTKENFPALGSEGGESTGPTSLNEGFSSKITASSLLKPSQPSSGSRGVASVVSGGPGGGGGTSMMIHVSNRPPPASASGSKANGTAAGGGGKRNQAADFPALPGSSKQQGSSSATGRKMPIDPFGPDPDDRTAGGSGMVNLNAMSAKHRALADDYVSVSSVVSKVNTIAPKDAQAAAKKGGQVLVPSVNSTKAFPSLGDATGAPTKPVSWVASASTATSSSSSSGQPSSSFNVSSKKKPAPAPNLKDDSSNSSSGNSGFVNLNALTGKKSGDSSKAGSAKQKTTATVNATSKVADTRNNNNNNSQTTATTDSAAKGGTTKDRSKEASKQPTKSNGGLPGSGAGGGNQSNSNNNNNNNQSNSKRIGDATTPGFGSESFPALGNNGPVDFALAAAAQGPKRTPPGFENVNVKRVPGPPPGFGHQAVTLNSVARNTNNMTFTNSNGESYNILPSYSYAPVSNFYKRDQILKTQFHKSLKDPAAFDEFKRMSQMFLDGQYNGAAYYEQCKCALGDRFNDTFPELIALLPNIAKQQELYLVYCQDEKNRPRPTTAKGKGAAGSSANRVLEVCQVCKQVLISSELTEHAQTHYLENNFPKLGRNGNDEGGTKLGSAWKK</sequence>
<organism evidence="15">
    <name type="scientific">Anopheles braziliensis</name>
    <dbReference type="NCBI Taxonomy" id="58242"/>
    <lineage>
        <taxon>Eukaryota</taxon>
        <taxon>Metazoa</taxon>
        <taxon>Ecdysozoa</taxon>
        <taxon>Arthropoda</taxon>
        <taxon>Hexapoda</taxon>
        <taxon>Insecta</taxon>
        <taxon>Pterygota</taxon>
        <taxon>Neoptera</taxon>
        <taxon>Endopterygota</taxon>
        <taxon>Diptera</taxon>
        <taxon>Nematocera</taxon>
        <taxon>Culicoidea</taxon>
        <taxon>Culicidae</taxon>
        <taxon>Anophelinae</taxon>
        <taxon>Anopheles</taxon>
    </lineage>
</organism>
<keyword evidence="10" id="KW-0862">Zinc</keyword>
<dbReference type="Pfam" id="PF23230">
    <property type="entry name" value="zf-C2H2_13"/>
    <property type="match status" value="1"/>
</dbReference>
<dbReference type="GO" id="GO:0043022">
    <property type="term" value="F:ribosome binding"/>
    <property type="evidence" value="ECO:0007669"/>
    <property type="project" value="TreeGrafter"/>
</dbReference>
<feature type="compositionally biased region" description="Gly residues" evidence="13">
    <location>
        <begin position="297"/>
        <end position="349"/>
    </location>
</feature>
<dbReference type="GO" id="GO:0008270">
    <property type="term" value="F:zinc ion binding"/>
    <property type="evidence" value="ECO:0007669"/>
    <property type="project" value="UniProtKB-KW"/>
</dbReference>
<feature type="compositionally biased region" description="Low complexity" evidence="13">
    <location>
        <begin position="647"/>
        <end position="664"/>
    </location>
</feature>
<dbReference type="PANTHER" id="PTHR22938">
    <property type="entry name" value="ZINC FINGER PROTEIN 598"/>
    <property type="match status" value="1"/>
</dbReference>
<dbReference type="SUPFAM" id="SSF57850">
    <property type="entry name" value="RING/U-box"/>
    <property type="match status" value="1"/>
</dbReference>
<dbReference type="EMBL" id="GGFM01001926">
    <property type="protein sequence ID" value="MBW22677.1"/>
    <property type="molecule type" value="Transcribed_RNA"/>
</dbReference>
<feature type="region of interest" description="Disordered" evidence="13">
    <location>
        <begin position="647"/>
        <end position="809"/>
    </location>
</feature>
<feature type="region of interest" description="Disordered" evidence="13">
    <location>
        <begin position="436"/>
        <end position="568"/>
    </location>
</feature>
<dbReference type="CDD" id="cd16615">
    <property type="entry name" value="RING-HC_ZNF598"/>
    <property type="match status" value="1"/>
</dbReference>
<dbReference type="InterPro" id="IPR013087">
    <property type="entry name" value="Znf_C2H2_type"/>
</dbReference>
<dbReference type="EC" id="2.3.2.27" evidence="4"/>
<dbReference type="Pfam" id="PF25447">
    <property type="entry name" value="RING_ZNF598"/>
    <property type="match status" value="1"/>
</dbReference>
<evidence type="ECO:0000256" key="3">
    <source>
        <dbReference type="ARBA" id="ARBA00004906"/>
    </source>
</evidence>
<reference evidence="15" key="1">
    <citation type="submission" date="2018-01" db="EMBL/GenBank/DDBJ databases">
        <title>An insight into the sialome of Amazonian anophelines.</title>
        <authorList>
            <person name="Ribeiro J.M."/>
            <person name="Scarpassa V."/>
            <person name="Calvo E."/>
        </authorList>
    </citation>
    <scope>NUCLEOTIDE SEQUENCE</scope>
    <source>
        <tissue evidence="15">Salivary glands</tissue>
    </source>
</reference>
<evidence type="ECO:0000256" key="11">
    <source>
        <dbReference type="ARBA" id="ARBA00035113"/>
    </source>
</evidence>